<sequence>MGDCTIGKELKQSTCRYVKKCKPGWVRNEKYICRKTLRRIGKRAHSPDNKGLEYNYDRGLNVGKKLQNRNKNQQGIMRRLFGNSSNPSPPEPKLSNSEMKKLFESPNEVFNDEPSNLSPKVVKKPKKLITGKVRPLLLKPKSRKNFRALNDNLKNSPNEAFDLKKHKRLQFARLQKTKDLKLREKIKQKEREAMNLHARKIATKYNVLQNAA</sequence>
<accession>A0A6C0JPK3</accession>
<dbReference type="AlphaFoldDB" id="A0A6C0JPK3"/>
<dbReference type="EMBL" id="MN740419">
    <property type="protein sequence ID" value="QHU05808.1"/>
    <property type="molecule type" value="Genomic_DNA"/>
</dbReference>
<reference evidence="1" key="1">
    <citation type="journal article" date="2020" name="Nature">
        <title>Giant virus diversity and host interactions through global metagenomics.</title>
        <authorList>
            <person name="Schulz F."/>
            <person name="Roux S."/>
            <person name="Paez-Espino D."/>
            <person name="Jungbluth S."/>
            <person name="Walsh D.A."/>
            <person name="Denef V.J."/>
            <person name="McMahon K.D."/>
            <person name="Konstantinidis K.T."/>
            <person name="Eloe-Fadrosh E.A."/>
            <person name="Kyrpides N.C."/>
            <person name="Woyke T."/>
        </authorList>
    </citation>
    <scope>NUCLEOTIDE SEQUENCE</scope>
    <source>
        <strain evidence="1">GVMAG-M-3300027736-24</strain>
    </source>
</reference>
<organism evidence="1">
    <name type="scientific">viral metagenome</name>
    <dbReference type="NCBI Taxonomy" id="1070528"/>
    <lineage>
        <taxon>unclassified sequences</taxon>
        <taxon>metagenomes</taxon>
        <taxon>organismal metagenomes</taxon>
    </lineage>
</organism>
<evidence type="ECO:0000313" key="1">
    <source>
        <dbReference type="EMBL" id="QHU05808.1"/>
    </source>
</evidence>
<name>A0A6C0JPK3_9ZZZZ</name>
<proteinExistence type="predicted"/>
<protein>
    <submittedName>
        <fullName evidence="1">Uncharacterized protein</fullName>
    </submittedName>
</protein>